<accession>A0A2S2C2H8</accession>
<name>A0A2S2C2H8_9NOCA</name>
<dbReference type="InterPro" id="IPR005561">
    <property type="entry name" value="ANTAR"/>
</dbReference>
<dbReference type="AlphaFoldDB" id="A0A2S2C2H8"/>
<proteinExistence type="predicted"/>
<dbReference type="InterPro" id="IPR036388">
    <property type="entry name" value="WH-like_DNA-bd_sf"/>
</dbReference>
<feature type="domain" description="ANTAR" evidence="1">
    <location>
        <begin position="63"/>
        <end position="135"/>
    </location>
</feature>
<evidence type="ECO:0000313" key="3">
    <source>
        <dbReference type="Proteomes" id="UP000245711"/>
    </source>
</evidence>
<dbReference type="GO" id="GO:0003723">
    <property type="term" value="F:RNA binding"/>
    <property type="evidence" value="ECO:0007669"/>
    <property type="project" value="InterPro"/>
</dbReference>
<dbReference type="OrthoDB" id="7466251at2"/>
<dbReference type="RefSeq" id="WP_109334433.1">
    <property type="nucleotide sequence ID" value="NZ_CP021354.1"/>
</dbReference>
<keyword evidence="3" id="KW-1185">Reference proteome</keyword>
<dbReference type="EMBL" id="CP021354">
    <property type="protein sequence ID" value="AWK74994.1"/>
    <property type="molecule type" value="Genomic_DNA"/>
</dbReference>
<reference evidence="2 3" key="1">
    <citation type="submission" date="2017-05" db="EMBL/GenBank/DDBJ databases">
        <title>Isolation of Rhodococcus sp. S2-17 biodegrading of BP-3.</title>
        <authorList>
            <person name="Lee Y."/>
            <person name="Kim K.H."/>
            <person name="Chun B.H."/>
            <person name="Jung H.S."/>
            <person name="Jeon C.O."/>
        </authorList>
    </citation>
    <scope>NUCLEOTIDE SEQUENCE [LARGE SCALE GENOMIC DNA]</scope>
    <source>
        <strain evidence="2 3">S2-17</strain>
    </source>
</reference>
<dbReference type="Proteomes" id="UP000245711">
    <property type="component" value="Chromosome"/>
</dbReference>
<dbReference type="SMART" id="SM01012">
    <property type="entry name" value="ANTAR"/>
    <property type="match status" value="1"/>
</dbReference>
<evidence type="ECO:0000313" key="2">
    <source>
        <dbReference type="EMBL" id="AWK74994.1"/>
    </source>
</evidence>
<dbReference type="Gene3D" id="1.10.10.10">
    <property type="entry name" value="Winged helix-like DNA-binding domain superfamily/Winged helix DNA-binding domain"/>
    <property type="match status" value="1"/>
</dbReference>
<protein>
    <recommendedName>
        <fullName evidence="1">ANTAR domain-containing protein</fullName>
    </recommendedName>
</protein>
<sequence length="149" mass="16519">MWRIPPQRTRWPMLVPEIADLGVRAVFAFPLCLFHGARIGVLELYRTQPGRLDTQRCRAAAGYAAALRPIVVEELDPSRNPTMVDPALSPRGTVHVAAGMMAAQLRVSPADALTRLRAVAFAQHRRITVIAQDIIAARLRFRPEDSDST</sequence>
<dbReference type="Pfam" id="PF03861">
    <property type="entry name" value="ANTAR"/>
    <property type="match status" value="1"/>
</dbReference>
<evidence type="ECO:0000259" key="1">
    <source>
        <dbReference type="SMART" id="SM01012"/>
    </source>
</evidence>
<organism evidence="2 3">
    <name type="scientific">Rhodococcus oxybenzonivorans</name>
    <dbReference type="NCBI Taxonomy" id="1990687"/>
    <lineage>
        <taxon>Bacteria</taxon>
        <taxon>Bacillati</taxon>
        <taxon>Actinomycetota</taxon>
        <taxon>Actinomycetes</taxon>
        <taxon>Mycobacteriales</taxon>
        <taxon>Nocardiaceae</taxon>
        <taxon>Rhodococcus</taxon>
    </lineage>
</organism>
<gene>
    <name evidence="2" type="ORF">CBI38_28990</name>
</gene>
<dbReference type="SUPFAM" id="SSF55781">
    <property type="entry name" value="GAF domain-like"/>
    <property type="match status" value="1"/>
</dbReference>
<dbReference type="KEGG" id="roz:CBI38_28990"/>